<dbReference type="Proteomes" id="UP000249499">
    <property type="component" value="Plasmid pRt1078"/>
</dbReference>
<name>A0AAF1K880_9HYPH</name>
<protein>
    <submittedName>
        <fullName evidence="1">Uncharacterized protein</fullName>
    </submittedName>
</protein>
<organism evidence="1 2">
    <name type="scientific">Rhizobium tumorigenes</name>
    <dbReference type="NCBI Taxonomy" id="2041385"/>
    <lineage>
        <taxon>Bacteria</taxon>
        <taxon>Pseudomonadati</taxon>
        <taxon>Pseudomonadota</taxon>
        <taxon>Alphaproteobacteria</taxon>
        <taxon>Hyphomicrobiales</taxon>
        <taxon>Rhizobiaceae</taxon>
        <taxon>Rhizobium/Agrobacterium group</taxon>
        <taxon>Rhizobium</taxon>
    </lineage>
</organism>
<dbReference type="AlphaFoldDB" id="A0AAF1K880"/>
<dbReference type="KEGG" id="rtu:PR017_18040"/>
<proteinExistence type="predicted"/>
<keyword evidence="1" id="KW-0614">Plasmid</keyword>
<geneLocation type="plasmid" evidence="1 2">
    <name>pRt1078</name>
</geneLocation>
<evidence type="ECO:0000313" key="1">
    <source>
        <dbReference type="EMBL" id="WFR97813.1"/>
    </source>
</evidence>
<accession>A0AAF1K880</accession>
<dbReference type="EMBL" id="CP117256">
    <property type="protein sequence ID" value="WFR97813.1"/>
    <property type="molecule type" value="Genomic_DNA"/>
</dbReference>
<gene>
    <name evidence="1" type="ORF">PR017_18040</name>
</gene>
<dbReference type="RefSeq" id="WP_111217309.1">
    <property type="nucleotide sequence ID" value="NZ_CP117256.1"/>
</dbReference>
<sequence length="62" mass="7232">MGSADATSFIVEMIYLETSALLKIADETCHRYPPATDLHFIRYLLRMLVIEAEQEMKKRSRQ</sequence>
<reference evidence="1 2" key="1">
    <citation type="journal article" date="2018" name="Sci. Rep.">
        <title>Rhizobium tumorigenes sp. nov., a novel plant tumorigenic bacterium isolated from cane gall tumors on thornless blackberry.</title>
        <authorList>
            <person name="Kuzmanovi N."/>
            <person name="Smalla K."/>
            <person name="Gronow S."/>
            <person name="PuBawska J."/>
        </authorList>
    </citation>
    <scope>NUCLEOTIDE SEQUENCE [LARGE SCALE GENOMIC DNA]</scope>
    <source>
        <strain evidence="1 2">1078</strain>
    </source>
</reference>
<keyword evidence="2" id="KW-1185">Reference proteome</keyword>
<evidence type="ECO:0000313" key="2">
    <source>
        <dbReference type="Proteomes" id="UP000249499"/>
    </source>
</evidence>
<reference evidence="2" key="2">
    <citation type="journal article" date="2023" name="MicrobiologyOpen">
        <title>Genomics of the tumorigenes clade of the family Rhizobiaceae and description of Rhizobium rhododendri sp. nov.</title>
        <authorList>
            <person name="Kuzmanovic N."/>
            <person name="diCenzo G.C."/>
            <person name="Bunk B."/>
            <person name="Sproeer C."/>
            <person name="Fruehling A."/>
            <person name="Neumann-Schaal M."/>
            <person name="Overmann J."/>
            <person name="Smalla K."/>
        </authorList>
    </citation>
    <scope>NUCLEOTIDE SEQUENCE [LARGE SCALE GENOMIC DNA]</scope>
    <source>
        <strain evidence="2">1078</strain>
        <plasmid evidence="2">pRt1078</plasmid>
    </source>
</reference>